<feature type="transmembrane region" description="Helical" evidence="1">
    <location>
        <begin position="421"/>
        <end position="438"/>
    </location>
</feature>
<organism evidence="2 3">
    <name type="scientific">Aeromicrobium panaciterrae</name>
    <dbReference type="NCBI Taxonomy" id="363861"/>
    <lineage>
        <taxon>Bacteria</taxon>
        <taxon>Bacillati</taxon>
        <taxon>Actinomycetota</taxon>
        <taxon>Actinomycetes</taxon>
        <taxon>Propionibacteriales</taxon>
        <taxon>Nocardioidaceae</taxon>
        <taxon>Aeromicrobium</taxon>
    </lineage>
</organism>
<keyword evidence="1" id="KW-0472">Membrane</keyword>
<feature type="transmembrane region" description="Helical" evidence="1">
    <location>
        <begin position="38"/>
        <end position="58"/>
    </location>
</feature>
<accession>A0ABU1UL96</accession>
<proteinExistence type="predicted"/>
<name>A0ABU1UL96_9ACTN</name>
<feature type="transmembrane region" description="Helical" evidence="1">
    <location>
        <begin position="213"/>
        <end position="230"/>
    </location>
</feature>
<feature type="transmembrane region" description="Helical" evidence="1">
    <location>
        <begin position="150"/>
        <end position="168"/>
    </location>
</feature>
<evidence type="ECO:0000256" key="1">
    <source>
        <dbReference type="SAM" id="Phobius"/>
    </source>
</evidence>
<protein>
    <recommendedName>
        <fullName evidence="4">O-antigen polysaccharide polymerase Wzy</fullName>
    </recommendedName>
</protein>
<dbReference type="EMBL" id="JAVDWH010000001">
    <property type="protein sequence ID" value="MDR7085925.1"/>
    <property type="molecule type" value="Genomic_DNA"/>
</dbReference>
<feature type="transmembrane region" description="Helical" evidence="1">
    <location>
        <begin position="110"/>
        <end position="129"/>
    </location>
</feature>
<sequence length="447" mass="46953">MTTDAIQERDLGAGPRVIAGLAIALLASIFIATGPSHGMGTLAIGFCITWIGLLFTVWSPKRGLVEGRGVYLIVFGLFHGGLVIATALIGEEAFLNRFESGWITARNLEPAVTIVCFAMIAFTVGALCAPQIKLPLRAADGASIETRLTVAGAALLVAAILLLMPVVIGDNIFTLSYDQIFALGTGRGFAYGLGFLTAGCGLLIAADGKARTAGWAAFVIVALILLPIGFRGPVLFAAAPLVVIEGRRRHFNLLFVLPAAIATLTVASIIRQTRLGGIQALLNPTDVGVAPMQGLAELGYSIKPVVVVQEWMAGGEPPHHGVTLIAPMLRFVERLAGGHPPTPDFRLFNVEILQRAGPIGGSPVAEGLRNGGPLFVLCFMAAIGLVIGILDRLPDTTLGSAIIVMTLTPLMASVRNDFAPVPARWIVGVIVIGLILLWPPPRQAQEP</sequence>
<keyword evidence="3" id="KW-1185">Reference proteome</keyword>
<evidence type="ECO:0008006" key="4">
    <source>
        <dbReference type="Google" id="ProtNLM"/>
    </source>
</evidence>
<feature type="transmembrane region" description="Helical" evidence="1">
    <location>
        <begin position="250"/>
        <end position="270"/>
    </location>
</feature>
<dbReference type="Proteomes" id="UP001257739">
    <property type="component" value="Unassembled WGS sequence"/>
</dbReference>
<keyword evidence="1" id="KW-0812">Transmembrane</keyword>
<evidence type="ECO:0000313" key="2">
    <source>
        <dbReference type="EMBL" id="MDR7085925.1"/>
    </source>
</evidence>
<dbReference type="InterPro" id="IPR029468">
    <property type="entry name" value="O-ag_pol_Wzy"/>
</dbReference>
<comment type="caution">
    <text evidence="2">The sequence shown here is derived from an EMBL/GenBank/DDBJ whole genome shotgun (WGS) entry which is preliminary data.</text>
</comment>
<keyword evidence="1" id="KW-1133">Transmembrane helix</keyword>
<reference evidence="2 3" key="1">
    <citation type="submission" date="2023-07" db="EMBL/GenBank/DDBJ databases">
        <title>Sorghum-associated microbial communities from plants grown in Nebraska, USA.</title>
        <authorList>
            <person name="Schachtman D."/>
        </authorList>
    </citation>
    <scope>NUCLEOTIDE SEQUENCE [LARGE SCALE GENOMIC DNA]</scope>
    <source>
        <strain evidence="2 3">BE248</strain>
    </source>
</reference>
<feature type="transmembrane region" description="Helical" evidence="1">
    <location>
        <begin position="372"/>
        <end position="390"/>
    </location>
</feature>
<feature type="transmembrane region" description="Helical" evidence="1">
    <location>
        <begin position="12"/>
        <end position="32"/>
    </location>
</feature>
<evidence type="ECO:0000313" key="3">
    <source>
        <dbReference type="Proteomes" id="UP001257739"/>
    </source>
</evidence>
<dbReference type="RefSeq" id="WP_309966958.1">
    <property type="nucleotide sequence ID" value="NZ_JAVDWH010000001.1"/>
</dbReference>
<gene>
    <name evidence="2" type="ORF">J2X11_000764</name>
</gene>
<feature type="transmembrane region" description="Helical" evidence="1">
    <location>
        <begin position="188"/>
        <end position="206"/>
    </location>
</feature>
<feature type="transmembrane region" description="Helical" evidence="1">
    <location>
        <begin position="70"/>
        <end position="90"/>
    </location>
</feature>
<dbReference type="Pfam" id="PF14296">
    <property type="entry name" value="O-ag_pol_Wzy"/>
    <property type="match status" value="1"/>
</dbReference>